<dbReference type="Gene3D" id="3.40.630.30">
    <property type="match status" value="1"/>
</dbReference>
<evidence type="ECO:0000313" key="2">
    <source>
        <dbReference type="EMBL" id="PTX45740.1"/>
    </source>
</evidence>
<dbReference type="OrthoDB" id="6293260at2"/>
<dbReference type="RefSeq" id="WP_107977684.1">
    <property type="nucleotide sequence ID" value="NZ_BMEZ01000008.1"/>
</dbReference>
<name>A0A2T6APN2_9RHOB</name>
<comment type="caution">
    <text evidence="2">The sequence shown here is derived from an EMBL/GenBank/DDBJ whole genome shotgun (WGS) entry which is preliminary data.</text>
</comment>
<dbReference type="EMBL" id="QBKN01000020">
    <property type="protein sequence ID" value="PTX45740.1"/>
    <property type="molecule type" value="Genomic_DNA"/>
</dbReference>
<dbReference type="InterPro" id="IPR000182">
    <property type="entry name" value="GNAT_dom"/>
</dbReference>
<dbReference type="Proteomes" id="UP000244069">
    <property type="component" value="Unassembled WGS sequence"/>
</dbReference>
<dbReference type="AlphaFoldDB" id="A0A2T6APN2"/>
<reference evidence="2 3" key="1">
    <citation type="submission" date="2018-04" db="EMBL/GenBank/DDBJ databases">
        <title>Genomic Encyclopedia of Archaeal and Bacterial Type Strains, Phase II (KMG-II): from individual species to whole genera.</title>
        <authorList>
            <person name="Goeker M."/>
        </authorList>
    </citation>
    <scope>NUCLEOTIDE SEQUENCE [LARGE SCALE GENOMIC DNA]</scope>
    <source>
        <strain evidence="2 3">DSM 29329</strain>
    </source>
</reference>
<dbReference type="GO" id="GO:0016747">
    <property type="term" value="F:acyltransferase activity, transferring groups other than amino-acyl groups"/>
    <property type="evidence" value="ECO:0007669"/>
    <property type="project" value="InterPro"/>
</dbReference>
<feature type="domain" description="N-acetyltransferase" evidence="1">
    <location>
        <begin position="31"/>
        <end position="165"/>
    </location>
</feature>
<evidence type="ECO:0000313" key="3">
    <source>
        <dbReference type="Proteomes" id="UP000244069"/>
    </source>
</evidence>
<keyword evidence="3" id="KW-1185">Reference proteome</keyword>
<dbReference type="InterPro" id="IPR016181">
    <property type="entry name" value="Acyl_CoA_acyltransferase"/>
</dbReference>
<dbReference type="Pfam" id="PF13302">
    <property type="entry name" value="Acetyltransf_3"/>
    <property type="match status" value="1"/>
</dbReference>
<accession>A0A2T6APN2</accession>
<dbReference type="InterPro" id="IPR051531">
    <property type="entry name" value="N-acetyltransferase"/>
</dbReference>
<evidence type="ECO:0000259" key="1">
    <source>
        <dbReference type="Pfam" id="PF13302"/>
    </source>
</evidence>
<dbReference type="PANTHER" id="PTHR43792:SF1">
    <property type="entry name" value="N-ACETYLTRANSFERASE DOMAIN-CONTAINING PROTEIN"/>
    <property type="match status" value="1"/>
</dbReference>
<sequence length="191" mass="20735">MIPPIEQHRPGPGARAAARLGGKVPVLDTTRLQLRGPRIYDFGAFAAILCSDRAEYMGGPLSRPEAWAEFANYTALWMLHGHGLWTIDCQFGPSCGFVLLGYEYDDPEAELGVFLTEDAEGQGFAQEAAEAVRTYAFETLDWESVVSYVDASNTRCVALMERLGAFRDAQSEAAMGRGTLVFRHVPAGGGA</sequence>
<keyword evidence="2" id="KW-0808">Transferase</keyword>
<dbReference type="SUPFAM" id="SSF55729">
    <property type="entry name" value="Acyl-CoA N-acyltransferases (Nat)"/>
    <property type="match status" value="1"/>
</dbReference>
<dbReference type="PANTHER" id="PTHR43792">
    <property type="entry name" value="GNAT FAMILY, PUTATIVE (AFU_ORTHOLOGUE AFUA_3G00765)-RELATED-RELATED"/>
    <property type="match status" value="1"/>
</dbReference>
<proteinExistence type="predicted"/>
<protein>
    <submittedName>
        <fullName evidence="2">RimJ/RimL family protein N-acetyltransferase</fullName>
    </submittedName>
</protein>
<organism evidence="2 3">
    <name type="scientific">Allosediminivita pacifica</name>
    <dbReference type="NCBI Taxonomy" id="1267769"/>
    <lineage>
        <taxon>Bacteria</taxon>
        <taxon>Pseudomonadati</taxon>
        <taxon>Pseudomonadota</taxon>
        <taxon>Alphaproteobacteria</taxon>
        <taxon>Rhodobacterales</taxon>
        <taxon>Paracoccaceae</taxon>
        <taxon>Allosediminivita</taxon>
    </lineage>
</organism>
<gene>
    <name evidence="2" type="ORF">C8N44_12096</name>
</gene>